<dbReference type="Gene3D" id="2.30.40.10">
    <property type="entry name" value="Urease, subunit C, domain 1"/>
    <property type="match status" value="1"/>
</dbReference>
<evidence type="ECO:0000313" key="3">
    <source>
        <dbReference type="Proteomes" id="UP000598775"/>
    </source>
</evidence>
<dbReference type="GO" id="GO:0016814">
    <property type="term" value="F:hydrolase activity, acting on carbon-nitrogen (but not peptide) bonds, in cyclic amidines"/>
    <property type="evidence" value="ECO:0007669"/>
    <property type="project" value="TreeGrafter"/>
</dbReference>
<evidence type="ECO:0000259" key="1">
    <source>
        <dbReference type="Pfam" id="PF07969"/>
    </source>
</evidence>
<dbReference type="Proteomes" id="UP000598775">
    <property type="component" value="Unassembled WGS sequence"/>
</dbReference>
<dbReference type="InterPro" id="IPR011059">
    <property type="entry name" value="Metal-dep_hydrolase_composite"/>
</dbReference>
<dbReference type="RefSeq" id="WP_203586056.1">
    <property type="nucleotide sequence ID" value="NZ_BMGP01000007.1"/>
</dbReference>
<dbReference type="InterPro" id="IPR032466">
    <property type="entry name" value="Metal_Hydrolase"/>
</dbReference>
<comment type="caution">
    <text evidence="2">The sequence shown here is derived from an EMBL/GenBank/DDBJ whole genome shotgun (WGS) entry which is preliminary data.</text>
</comment>
<dbReference type="SUPFAM" id="SSF51556">
    <property type="entry name" value="Metallo-dependent hydrolases"/>
    <property type="match status" value="1"/>
</dbReference>
<dbReference type="Gene3D" id="3.20.20.140">
    <property type="entry name" value="Metal-dependent hydrolases"/>
    <property type="match status" value="1"/>
</dbReference>
<dbReference type="InterPro" id="IPR013108">
    <property type="entry name" value="Amidohydro_3"/>
</dbReference>
<dbReference type="EMBL" id="BMGP01000007">
    <property type="protein sequence ID" value="GGF38371.1"/>
    <property type="molecule type" value="Genomic_DNA"/>
</dbReference>
<accession>A0A917BEV1</accession>
<evidence type="ECO:0000313" key="2">
    <source>
        <dbReference type="EMBL" id="GGF38371.1"/>
    </source>
</evidence>
<keyword evidence="3" id="KW-1185">Reference proteome</keyword>
<protein>
    <submittedName>
        <fullName evidence="2">Cytosine deaminase</fullName>
    </submittedName>
</protein>
<proteinExistence type="predicted"/>
<dbReference type="AlphaFoldDB" id="A0A917BEV1"/>
<dbReference type="Pfam" id="PF07969">
    <property type="entry name" value="Amidohydro_3"/>
    <property type="match status" value="1"/>
</dbReference>
<dbReference type="PANTHER" id="PTHR32027:SF9">
    <property type="entry name" value="BLL3847 PROTEIN"/>
    <property type="match status" value="1"/>
</dbReference>
<dbReference type="InterPro" id="IPR052349">
    <property type="entry name" value="Metallo-hydrolase_Enzymes"/>
</dbReference>
<name>A0A917BEV1_9MICO</name>
<gene>
    <name evidence="2" type="primary">codA</name>
    <name evidence="2" type="ORF">GCM10011399_34080</name>
</gene>
<feature type="domain" description="Amidohydrolase 3" evidence="1">
    <location>
        <begin position="204"/>
        <end position="429"/>
    </location>
</feature>
<dbReference type="PANTHER" id="PTHR32027">
    <property type="entry name" value="CYTOSINE DEAMINASE"/>
    <property type="match status" value="1"/>
</dbReference>
<organism evidence="2 3">
    <name type="scientific">Subtercola lobariae</name>
    <dbReference type="NCBI Taxonomy" id="1588641"/>
    <lineage>
        <taxon>Bacteria</taxon>
        <taxon>Bacillati</taxon>
        <taxon>Actinomycetota</taxon>
        <taxon>Actinomycetes</taxon>
        <taxon>Micrococcales</taxon>
        <taxon>Microbacteriaceae</taxon>
        <taxon>Subtercola</taxon>
    </lineage>
</organism>
<reference evidence="2 3" key="1">
    <citation type="journal article" date="2014" name="Int. J. Syst. Evol. Microbiol.">
        <title>Complete genome sequence of Corynebacterium casei LMG S-19264T (=DSM 44701T), isolated from a smear-ripened cheese.</title>
        <authorList>
            <consortium name="US DOE Joint Genome Institute (JGI-PGF)"/>
            <person name="Walter F."/>
            <person name="Albersmeier A."/>
            <person name="Kalinowski J."/>
            <person name="Ruckert C."/>
        </authorList>
    </citation>
    <scope>NUCLEOTIDE SEQUENCE [LARGE SCALE GENOMIC DNA]</scope>
    <source>
        <strain evidence="2 3">CGMCC 1.12976</strain>
    </source>
</reference>
<sequence length="453" mass="46948">MSRLPVALHHLTNATLPDGSTCDVTIENGIVTAVSPSTAASATTAVSPTTAASATTVTTGIPGALTTSATHATPAPALTDGTLDLTGFVLLTAPAEPHAHLDKALSWDAINPPMGDLVSAIVAWREYAQAMTTESIAERAHAAALLMLRQGTTAIRSHVDVLLGDEPLRGVKALVEVRDALRGLIDIELVALANSDSPDADIEAAIDLGVDLVGGAPHLAPDPSADLQRLLRIAERKGVGVDIHTDEGLGGPLTLGELSLSVRDWPADRNRSAGHCVRLGTLEAAELSEVLIEVKRSDVGIISLPITNLYLQGWEHPVATPRGLTAIRALLDANIRFAAGADNVRDPFNPVGRSDALETASLLVTAGHLTLDEAYTAVSDGAREVLALPEAGVKVGAAAELLAVRGSSLSDVIANASADRYVIHAGNLVAQSSVSYDVAEPSLLHHPSLVETR</sequence>